<dbReference type="InterPro" id="IPR006016">
    <property type="entry name" value="UspA"/>
</dbReference>
<name>A0A1B0Z2W2_9BACT</name>
<dbReference type="AlphaFoldDB" id="A0A1B0Z2W2"/>
<evidence type="ECO:0000259" key="1">
    <source>
        <dbReference type="Pfam" id="PF00582"/>
    </source>
</evidence>
<protein>
    <recommendedName>
        <fullName evidence="1">UspA domain-containing protein</fullName>
    </recommendedName>
</protein>
<dbReference type="SUPFAM" id="SSF52402">
    <property type="entry name" value="Adenine nucleotide alpha hydrolases-like"/>
    <property type="match status" value="1"/>
</dbReference>
<accession>A0A1B0Z2W2</accession>
<dbReference type="EMBL" id="KT997799">
    <property type="protein sequence ID" value="ANO58145.1"/>
    <property type="molecule type" value="Genomic_DNA"/>
</dbReference>
<evidence type="ECO:0000313" key="2">
    <source>
        <dbReference type="EMBL" id="ANO58145.1"/>
    </source>
</evidence>
<dbReference type="Pfam" id="PF00582">
    <property type="entry name" value="Usp"/>
    <property type="match status" value="1"/>
</dbReference>
<feature type="domain" description="UspA" evidence="1">
    <location>
        <begin position="2"/>
        <end position="137"/>
    </location>
</feature>
<proteinExistence type="predicted"/>
<organism evidence="2">
    <name type="scientific">uncultured Bacteroidota bacterium</name>
    <dbReference type="NCBI Taxonomy" id="152509"/>
    <lineage>
        <taxon>Bacteria</taxon>
        <taxon>Pseudomonadati</taxon>
        <taxon>Bacteroidota</taxon>
        <taxon>environmental samples</taxon>
    </lineage>
</organism>
<reference evidence="2" key="1">
    <citation type="submission" date="2015-11" db="EMBL/GenBank/DDBJ databases">
        <title>Genomes of Abundant and Widespread Viruses from the Deep Ocean.</title>
        <authorList>
            <person name="Mizuno C.M."/>
            <person name="Ghai R."/>
            <person name="Saghai A."/>
            <person name="Lopez-Garcia P."/>
            <person name="Rodriguez-Valera F."/>
        </authorList>
    </citation>
    <scope>NUCLEOTIDE SEQUENCE</scope>
</reference>
<dbReference type="CDD" id="cd00293">
    <property type="entry name" value="USP-like"/>
    <property type="match status" value="1"/>
</dbReference>
<dbReference type="Gene3D" id="3.40.50.12370">
    <property type="match status" value="1"/>
</dbReference>
<sequence>MNVLILTDFSETSTNAGKYAVDFLHDKEVNFHILNIHNFNFERSASKGLEKELVSTLDALQSTVDSLGEYSKPKLHKFDLILSSENLIGAIRKALIDKKIDLIFIGAVSQNEHAHPILGDHAYEVVRKIKCNIIAVPGGCTYEKPEKTVFPVDPAVLAVQEQNNILDKLQFLQSSQFTLLEIKDGDIKYPNEDNRDIPFKTPVPFTRDLFREIQRQFHIIFVVGKNLSICDRLLHSRHGFSSEMNVEIPIFVYHG</sequence>